<organism evidence="11 12">
    <name type="scientific">Eubacterium plexicaudatum ASF492</name>
    <dbReference type="NCBI Taxonomy" id="1235802"/>
    <lineage>
        <taxon>Bacteria</taxon>
        <taxon>Bacillati</taxon>
        <taxon>Bacillota</taxon>
        <taxon>Clostridia</taxon>
        <taxon>Eubacteriales</taxon>
        <taxon>Eubacteriaceae</taxon>
        <taxon>Eubacterium</taxon>
    </lineage>
</organism>
<evidence type="ECO:0000256" key="8">
    <source>
        <dbReference type="ARBA" id="ARBA00023136"/>
    </source>
</evidence>
<dbReference type="Proteomes" id="UP000012589">
    <property type="component" value="Unassembled WGS sequence"/>
</dbReference>
<keyword evidence="12" id="KW-1185">Reference proteome</keyword>
<evidence type="ECO:0000256" key="2">
    <source>
        <dbReference type="ARBA" id="ARBA00007783"/>
    </source>
</evidence>
<keyword evidence="5" id="KW-0997">Cell inner membrane</keyword>
<comment type="subcellular location">
    <subcellularLocation>
        <location evidence="1">Cell inner membrane</location>
        <topology evidence="1">Multi-pass membrane protein</topology>
    </subcellularLocation>
    <subcellularLocation>
        <location evidence="9">Cell membrane</location>
        <topology evidence="9">Multi-pass membrane protein</topology>
    </subcellularLocation>
</comment>
<keyword evidence="8 9" id="KW-0472">Membrane</keyword>
<feature type="transmembrane region" description="Helical" evidence="9">
    <location>
        <begin position="30"/>
        <end position="50"/>
    </location>
</feature>
<dbReference type="EMBL" id="AQFT01000010">
    <property type="protein sequence ID" value="EMZ37633.1"/>
    <property type="molecule type" value="Genomic_DNA"/>
</dbReference>
<dbReference type="HOGENOM" id="CLU_060703_1_1_9"/>
<dbReference type="STRING" id="1235802.C823_00359"/>
<keyword evidence="3 9" id="KW-0813">Transport</keyword>
<dbReference type="eggNOG" id="COG1682">
    <property type="taxonomic scope" value="Bacteria"/>
</dbReference>
<evidence type="ECO:0000256" key="4">
    <source>
        <dbReference type="ARBA" id="ARBA00022475"/>
    </source>
</evidence>
<dbReference type="GO" id="GO:0043190">
    <property type="term" value="C:ATP-binding cassette (ABC) transporter complex"/>
    <property type="evidence" value="ECO:0007669"/>
    <property type="project" value="InterPro"/>
</dbReference>
<gene>
    <name evidence="11" type="ORF">C823_00359</name>
</gene>
<reference evidence="11 12" key="1">
    <citation type="journal article" date="2014" name="Genome Announc.">
        <title>Draft genome sequences of the altered schaedler flora, a defined bacterial community from gnotobiotic mice.</title>
        <authorList>
            <person name="Wannemuehler M.J."/>
            <person name="Overstreet A.M."/>
            <person name="Ward D.V."/>
            <person name="Phillips G.J."/>
        </authorList>
    </citation>
    <scope>NUCLEOTIDE SEQUENCE [LARGE SCALE GENOMIC DNA]</scope>
    <source>
        <strain evidence="11 12">ASF492</strain>
    </source>
</reference>
<evidence type="ECO:0000256" key="1">
    <source>
        <dbReference type="ARBA" id="ARBA00004429"/>
    </source>
</evidence>
<dbReference type="PIRSF" id="PIRSF006648">
    <property type="entry name" value="DrrB"/>
    <property type="match status" value="1"/>
</dbReference>
<dbReference type="OrthoDB" id="9786910at2"/>
<feature type="transmembrane region" description="Helical" evidence="9">
    <location>
        <begin position="62"/>
        <end position="85"/>
    </location>
</feature>
<dbReference type="PROSITE" id="PS51012">
    <property type="entry name" value="ABC_TM2"/>
    <property type="match status" value="1"/>
</dbReference>
<dbReference type="InterPro" id="IPR013525">
    <property type="entry name" value="ABC2_TM"/>
</dbReference>
<proteinExistence type="inferred from homology"/>
<dbReference type="InterPro" id="IPR047817">
    <property type="entry name" value="ABC2_TM_bact-type"/>
</dbReference>
<protein>
    <recommendedName>
        <fullName evidence="9">Transport permease protein</fullName>
    </recommendedName>
</protein>
<dbReference type="AlphaFoldDB" id="N2BGI0"/>
<comment type="caution">
    <text evidence="11">The sequence shown here is derived from an EMBL/GenBank/DDBJ whole genome shotgun (WGS) entry which is preliminary data.</text>
</comment>
<dbReference type="InterPro" id="IPR000412">
    <property type="entry name" value="ABC_2_transport"/>
</dbReference>
<dbReference type="GO" id="GO:0015920">
    <property type="term" value="P:lipopolysaccharide transport"/>
    <property type="evidence" value="ECO:0007669"/>
    <property type="project" value="TreeGrafter"/>
</dbReference>
<keyword evidence="7 9" id="KW-1133">Transmembrane helix</keyword>
<keyword evidence="6 9" id="KW-0812">Transmembrane</keyword>
<sequence>MNRLKELYAYREMIFSLVKRDLKGRYKGSALGFFWTFLNPLLQLAVYTMVFSTIMRSGIEDYYLFLFVALIPWIFFSTSLTGGASCIMAQQDMVKKIYFPREVLPVAYVTSQFVNMLLSFIVIFIVLFFSGHFLQPAAVLCLPLIMIIEYILALGFTMVMSAVTVYIRDLEYILGIFTMAWQFLTPVMYPIEQVPEQIRIVFSFNPMTYIITAYRDILYYGKMPRLETLLSAVIIGSIMLVTGWTVFFRLQKRFVEEI</sequence>
<comment type="similarity">
    <text evidence="2 9">Belongs to the ABC-2 integral membrane protein family.</text>
</comment>
<dbReference type="Pfam" id="PF01061">
    <property type="entry name" value="ABC2_membrane"/>
    <property type="match status" value="1"/>
</dbReference>
<evidence type="ECO:0000259" key="10">
    <source>
        <dbReference type="PROSITE" id="PS51012"/>
    </source>
</evidence>
<evidence type="ECO:0000256" key="7">
    <source>
        <dbReference type="ARBA" id="ARBA00022989"/>
    </source>
</evidence>
<feature type="transmembrane region" description="Helical" evidence="9">
    <location>
        <begin position="172"/>
        <end position="191"/>
    </location>
</feature>
<evidence type="ECO:0000256" key="5">
    <source>
        <dbReference type="ARBA" id="ARBA00022519"/>
    </source>
</evidence>
<evidence type="ECO:0000313" key="11">
    <source>
        <dbReference type="EMBL" id="EMZ37633.1"/>
    </source>
</evidence>
<evidence type="ECO:0000256" key="6">
    <source>
        <dbReference type="ARBA" id="ARBA00022692"/>
    </source>
</evidence>
<evidence type="ECO:0000313" key="12">
    <source>
        <dbReference type="Proteomes" id="UP000012589"/>
    </source>
</evidence>
<name>N2BGI0_9FIRM</name>
<feature type="transmembrane region" description="Helical" evidence="9">
    <location>
        <begin position="226"/>
        <end position="247"/>
    </location>
</feature>
<dbReference type="PRINTS" id="PR00164">
    <property type="entry name" value="ABC2TRNSPORT"/>
</dbReference>
<dbReference type="GO" id="GO:0140359">
    <property type="term" value="F:ABC-type transporter activity"/>
    <property type="evidence" value="ECO:0007669"/>
    <property type="project" value="InterPro"/>
</dbReference>
<accession>N2BGI0</accession>
<evidence type="ECO:0000256" key="9">
    <source>
        <dbReference type="RuleBase" id="RU361157"/>
    </source>
</evidence>
<dbReference type="PATRIC" id="fig|1235802.3.peg.380"/>
<feature type="transmembrane region" description="Helical" evidence="9">
    <location>
        <begin position="106"/>
        <end position="131"/>
    </location>
</feature>
<evidence type="ECO:0000256" key="3">
    <source>
        <dbReference type="ARBA" id="ARBA00022448"/>
    </source>
</evidence>
<feature type="transmembrane region" description="Helical" evidence="9">
    <location>
        <begin position="137"/>
        <end position="160"/>
    </location>
</feature>
<feature type="domain" description="ABC transmembrane type-2" evidence="10">
    <location>
        <begin position="31"/>
        <end position="250"/>
    </location>
</feature>
<keyword evidence="4 9" id="KW-1003">Cell membrane</keyword>
<dbReference type="PANTHER" id="PTHR30413">
    <property type="entry name" value="INNER MEMBRANE TRANSPORT PERMEASE"/>
    <property type="match status" value="1"/>
</dbReference>
<dbReference type="PANTHER" id="PTHR30413:SF8">
    <property type="entry name" value="TRANSPORT PERMEASE PROTEIN"/>
    <property type="match status" value="1"/>
</dbReference>